<organism evidence="5 6">
    <name type="scientific">Kineobactrum salinum</name>
    <dbReference type="NCBI Taxonomy" id="2708301"/>
    <lineage>
        <taxon>Bacteria</taxon>
        <taxon>Pseudomonadati</taxon>
        <taxon>Pseudomonadota</taxon>
        <taxon>Gammaproteobacteria</taxon>
        <taxon>Cellvibrionales</taxon>
        <taxon>Halieaceae</taxon>
        <taxon>Kineobactrum</taxon>
    </lineage>
</organism>
<gene>
    <name evidence="5" type="ORF">G3T16_01910</name>
</gene>
<evidence type="ECO:0000256" key="3">
    <source>
        <dbReference type="ARBA" id="ARBA00022795"/>
    </source>
</evidence>
<keyword evidence="5" id="KW-0282">Flagellum</keyword>
<dbReference type="RefSeq" id="WP_163493594.1">
    <property type="nucleotide sequence ID" value="NZ_CP048711.1"/>
</dbReference>
<dbReference type="GO" id="GO:0044780">
    <property type="term" value="P:bacterial-type flagellum assembly"/>
    <property type="evidence" value="ECO:0007669"/>
    <property type="project" value="InterPro"/>
</dbReference>
<keyword evidence="5" id="KW-0966">Cell projection</keyword>
<dbReference type="EMBL" id="CP048711">
    <property type="protein sequence ID" value="QIB64344.1"/>
    <property type="molecule type" value="Genomic_DNA"/>
</dbReference>
<feature type="coiled-coil region" evidence="4">
    <location>
        <begin position="38"/>
        <end position="65"/>
    </location>
</feature>
<dbReference type="Gene3D" id="1.20.58.300">
    <property type="entry name" value="FlgN-like"/>
    <property type="match status" value="1"/>
</dbReference>
<dbReference type="SUPFAM" id="SSF140566">
    <property type="entry name" value="FlgN-like"/>
    <property type="match status" value="1"/>
</dbReference>
<evidence type="ECO:0000313" key="6">
    <source>
        <dbReference type="Proteomes" id="UP000477680"/>
    </source>
</evidence>
<proteinExistence type="inferred from homology"/>
<keyword evidence="4" id="KW-0175">Coiled coil</keyword>
<reference evidence="5 6" key="1">
    <citation type="submission" date="2020-02" db="EMBL/GenBank/DDBJ databases">
        <title>Genome sequencing for Kineobactrum sp. M2.</title>
        <authorList>
            <person name="Park S.-J."/>
        </authorList>
    </citation>
    <scope>NUCLEOTIDE SEQUENCE [LARGE SCALE GENOMIC DNA]</scope>
    <source>
        <strain evidence="5 6">M2</strain>
    </source>
</reference>
<dbReference type="InterPro" id="IPR007809">
    <property type="entry name" value="FlgN-like"/>
</dbReference>
<keyword evidence="3" id="KW-1005">Bacterial flagellum biogenesis</keyword>
<evidence type="ECO:0000313" key="5">
    <source>
        <dbReference type="EMBL" id="QIB64344.1"/>
    </source>
</evidence>
<comment type="similarity">
    <text evidence="2">Belongs to the FlgN family.</text>
</comment>
<dbReference type="KEGG" id="kim:G3T16_01910"/>
<sequence>MSLEPHLESQKARLERLRVLLTREQGLLTEGQVSSEELATVASEKQRELKEIEAFEAQRRKAQQRLGYGMGRSGARQAAIQAGCPELWATIEQLATEVGRLNQLNGKLIHLRLENNQRMLNFLQEAAGAGLYGPDGQAGLRVGQVDSRV</sequence>
<evidence type="ECO:0000256" key="2">
    <source>
        <dbReference type="ARBA" id="ARBA00007703"/>
    </source>
</evidence>
<protein>
    <submittedName>
        <fullName evidence="5">Flagellar protein FlgN</fullName>
    </submittedName>
</protein>
<dbReference type="Proteomes" id="UP000477680">
    <property type="component" value="Chromosome"/>
</dbReference>
<evidence type="ECO:0000256" key="4">
    <source>
        <dbReference type="SAM" id="Coils"/>
    </source>
</evidence>
<keyword evidence="5" id="KW-0969">Cilium</keyword>
<dbReference type="InterPro" id="IPR036679">
    <property type="entry name" value="FlgN-like_sf"/>
</dbReference>
<dbReference type="Pfam" id="PF05130">
    <property type="entry name" value="FlgN"/>
    <property type="match status" value="1"/>
</dbReference>
<comment type="function">
    <text evidence="1">Required for the efficient initiation of filament assembly.</text>
</comment>
<name>A0A6C0U4G7_9GAMM</name>
<accession>A0A6C0U4G7</accession>
<keyword evidence="6" id="KW-1185">Reference proteome</keyword>
<dbReference type="AlphaFoldDB" id="A0A6C0U4G7"/>
<evidence type="ECO:0000256" key="1">
    <source>
        <dbReference type="ARBA" id="ARBA00002397"/>
    </source>
</evidence>